<reference evidence="1 2" key="1">
    <citation type="submission" date="2021-06" db="EMBL/GenBank/DDBJ databases">
        <title>Caerostris extrusa draft genome.</title>
        <authorList>
            <person name="Kono N."/>
            <person name="Arakawa K."/>
        </authorList>
    </citation>
    <scope>NUCLEOTIDE SEQUENCE [LARGE SCALE GENOMIC DNA]</scope>
</reference>
<dbReference type="AlphaFoldDB" id="A0AAV4WZT0"/>
<gene>
    <name evidence="1" type="ORF">CEXT_319491</name>
</gene>
<comment type="caution">
    <text evidence="1">The sequence shown here is derived from an EMBL/GenBank/DDBJ whole genome shotgun (WGS) entry which is preliminary data.</text>
</comment>
<evidence type="ECO:0000313" key="1">
    <source>
        <dbReference type="EMBL" id="GIY87346.1"/>
    </source>
</evidence>
<sequence length="120" mass="13389">MEYHHLFGIVHAPPSIQRHKSHNLLPQYLVSDLSQAIGGRITIVRSQPSPTHLPCNPPSLKGRRDVWEEWKEKFHKPPPPSILSLNKIPSSCNARADEDVDREPPAVPASYAVSQCASEV</sequence>
<protein>
    <submittedName>
        <fullName evidence="1">Uncharacterized protein</fullName>
    </submittedName>
</protein>
<evidence type="ECO:0000313" key="2">
    <source>
        <dbReference type="Proteomes" id="UP001054945"/>
    </source>
</evidence>
<accession>A0AAV4WZT0</accession>
<dbReference type="Proteomes" id="UP001054945">
    <property type="component" value="Unassembled WGS sequence"/>
</dbReference>
<keyword evidence="2" id="KW-1185">Reference proteome</keyword>
<dbReference type="EMBL" id="BPLR01016926">
    <property type="protein sequence ID" value="GIY87346.1"/>
    <property type="molecule type" value="Genomic_DNA"/>
</dbReference>
<name>A0AAV4WZT0_CAEEX</name>
<proteinExistence type="predicted"/>
<organism evidence="1 2">
    <name type="scientific">Caerostris extrusa</name>
    <name type="common">Bark spider</name>
    <name type="synonym">Caerostris bankana</name>
    <dbReference type="NCBI Taxonomy" id="172846"/>
    <lineage>
        <taxon>Eukaryota</taxon>
        <taxon>Metazoa</taxon>
        <taxon>Ecdysozoa</taxon>
        <taxon>Arthropoda</taxon>
        <taxon>Chelicerata</taxon>
        <taxon>Arachnida</taxon>
        <taxon>Araneae</taxon>
        <taxon>Araneomorphae</taxon>
        <taxon>Entelegynae</taxon>
        <taxon>Araneoidea</taxon>
        <taxon>Araneidae</taxon>
        <taxon>Caerostris</taxon>
    </lineage>
</organism>